<dbReference type="EMBL" id="JABEMA010000143">
    <property type="protein sequence ID" value="NNH23458.1"/>
    <property type="molecule type" value="Genomic_DNA"/>
</dbReference>
<gene>
    <name evidence="5" type="ORF">HLB09_10215</name>
</gene>
<dbReference type="Proteomes" id="UP000555552">
    <property type="component" value="Unassembled WGS sequence"/>
</dbReference>
<evidence type="ECO:0000313" key="5">
    <source>
        <dbReference type="EMBL" id="NNH23458.1"/>
    </source>
</evidence>
<dbReference type="PRINTS" id="PR00080">
    <property type="entry name" value="SDRFAMILY"/>
</dbReference>
<keyword evidence="3" id="KW-0560">Oxidoreductase</keyword>
<evidence type="ECO:0000256" key="3">
    <source>
        <dbReference type="ARBA" id="ARBA00023002"/>
    </source>
</evidence>
<dbReference type="PANTHER" id="PTHR43490:SF99">
    <property type="entry name" value="SHORT-CHAIN DEHYDROGENASE_REDUCTASE"/>
    <property type="match status" value="1"/>
</dbReference>
<reference evidence="5 6" key="1">
    <citation type="submission" date="2020-05" db="EMBL/GenBank/DDBJ databases">
        <title>MicrobeNet Type strains.</title>
        <authorList>
            <person name="Nicholson A.C."/>
        </authorList>
    </citation>
    <scope>NUCLEOTIDE SEQUENCE [LARGE SCALE GENOMIC DNA]</scope>
    <source>
        <strain evidence="5 6">JCM 14547</strain>
    </source>
</reference>
<proteinExistence type="inferred from homology"/>
<dbReference type="InterPro" id="IPR036291">
    <property type="entry name" value="NAD(P)-bd_dom_sf"/>
</dbReference>
<dbReference type="AlphaFoldDB" id="A0A849C190"/>
<dbReference type="PRINTS" id="PR00081">
    <property type="entry name" value="GDHRDH"/>
</dbReference>
<evidence type="ECO:0000256" key="1">
    <source>
        <dbReference type="ARBA" id="ARBA00006484"/>
    </source>
</evidence>
<dbReference type="RefSeq" id="WP_171203273.1">
    <property type="nucleotide sequence ID" value="NZ_BAAANP010000002.1"/>
</dbReference>
<comment type="caution">
    <text evidence="5">The sequence shown here is derived from an EMBL/GenBank/DDBJ whole genome shotgun (WGS) entry which is preliminary data.</text>
</comment>
<comment type="similarity">
    <text evidence="1 4">Belongs to the short-chain dehydrogenases/reductases (SDR) family.</text>
</comment>
<dbReference type="GO" id="GO:0016491">
    <property type="term" value="F:oxidoreductase activity"/>
    <property type="evidence" value="ECO:0007669"/>
    <property type="project" value="UniProtKB-KW"/>
</dbReference>
<dbReference type="PANTHER" id="PTHR43490">
    <property type="entry name" value="(+)-NEOMENTHOL DEHYDROGENASE"/>
    <property type="match status" value="1"/>
</dbReference>
<sequence>MSTILITGANKGLGRESARQLRDLGHDVWVAARDEGRGREAADALGARFVQLDVTDDASAAAAAEHVAAATGGSLDVLVNNAGVSGTSAPTPDVTAADVEEVFAVNVLGPVRVLHAFLPLLRRSPAGVVVNVSSGLGSHAVTSEPGRVESSFQAPAYTSSKAALNMLTSQWAAALPELRVNCVDPGYTATELNGHSGPQTVEEGAEAIVRMATIGADGPTGTYTDRHGPLGW</sequence>
<evidence type="ECO:0000256" key="2">
    <source>
        <dbReference type="ARBA" id="ARBA00022857"/>
    </source>
</evidence>
<dbReference type="Pfam" id="PF00106">
    <property type="entry name" value="adh_short"/>
    <property type="match status" value="1"/>
</dbReference>
<accession>A0A849C190</accession>
<name>A0A849C190_9ACTN</name>
<dbReference type="InterPro" id="IPR002347">
    <property type="entry name" value="SDR_fam"/>
</dbReference>
<keyword evidence="6" id="KW-1185">Reference proteome</keyword>
<keyword evidence="2" id="KW-0521">NADP</keyword>
<evidence type="ECO:0000256" key="4">
    <source>
        <dbReference type="RuleBase" id="RU000363"/>
    </source>
</evidence>
<dbReference type="SUPFAM" id="SSF51735">
    <property type="entry name" value="NAD(P)-binding Rossmann-fold domains"/>
    <property type="match status" value="1"/>
</dbReference>
<organism evidence="5 6">
    <name type="scientific">Pseudokineococcus marinus</name>
    <dbReference type="NCBI Taxonomy" id="351215"/>
    <lineage>
        <taxon>Bacteria</taxon>
        <taxon>Bacillati</taxon>
        <taxon>Actinomycetota</taxon>
        <taxon>Actinomycetes</taxon>
        <taxon>Kineosporiales</taxon>
        <taxon>Kineosporiaceae</taxon>
        <taxon>Pseudokineococcus</taxon>
    </lineage>
</organism>
<evidence type="ECO:0000313" key="6">
    <source>
        <dbReference type="Proteomes" id="UP000555552"/>
    </source>
</evidence>
<dbReference type="Gene3D" id="3.40.50.720">
    <property type="entry name" value="NAD(P)-binding Rossmann-like Domain"/>
    <property type="match status" value="1"/>
</dbReference>
<protein>
    <submittedName>
        <fullName evidence="5">SDR family NAD(P)-dependent oxidoreductase</fullName>
    </submittedName>
</protein>